<evidence type="ECO:0000256" key="9">
    <source>
        <dbReference type="ARBA" id="ARBA00023054"/>
    </source>
</evidence>
<keyword evidence="5" id="KW-0677">Repeat</keyword>
<dbReference type="FunFam" id="3.40.50.300:FF:000049">
    <property type="entry name" value="Dynein, axonemal, heavy chain 5"/>
    <property type="match status" value="1"/>
</dbReference>
<evidence type="ECO:0000256" key="8">
    <source>
        <dbReference type="ARBA" id="ARBA00023017"/>
    </source>
</evidence>
<dbReference type="InterPro" id="IPR035699">
    <property type="entry name" value="AAA_6"/>
</dbReference>
<dbReference type="SUPFAM" id="SSF52540">
    <property type="entry name" value="P-loop containing nucleoside triphosphate hydrolases"/>
    <property type="match status" value="3"/>
</dbReference>
<evidence type="ECO:0000256" key="11">
    <source>
        <dbReference type="ARBA" id="ARBA00023175"/>
    </source>
</evidence>
<dbReference type="Pfam" id="PF12780">
    <property type="entry name" value="AAA_8"/>
    <property type="match status" value="1"/>
</dbReference>
<dbReference type="FunFam" id="3.40.50.300:FF:002141">
    <property type="entry name" value="Dynein heavy chain"/>
    <property type="match status" value="1"/>
</dbReference>
<dbReference type="PANTHER" id="PTHR46532:SF13">
    <property type="entry name" value="CYTOPLASMIC DYNEIN 1 HEAVY CHAIN 1"/>
    <property type="match status" value="1"/>
</dbReference>
<dbReference type="InterPro" id="IPR024317">
    <property type="entry name" value="Dynein_heavy_chain_D4_dom"/>
</dbReference>
<dbReference type="Gene3D" id="1.20.1270.280">
    <property type="match status" value="1"/>
</dbReference>
<evidence type="ECO:0000256" key="13">
    <source>
        <dbReference type="ARBA" id="ARBA00023273"/>
    </source>
</evidence>
<protein>
    <submittedName>
        <fullName evidence="26">Dynein heavy chain 8, axonemal</fullName>
    </submittedName>
</protein>
<evidence type="ECO:0000259" key="25">
    <source>
        <dbReference type="Pfam" id="PF18199"/>
    </source>
</evidence>
<evidence type="ECO:0000259" key="22">
    <source>
        <dbReference type="Pfam" id="PF17852"/>
    </source>
</evidence>
<dbReference type="InterPro" id="IPR043157">
    <property type="entry name" value="Dynein_AAA1S"/>
</dbReference>
<keyword evidence="11" id="KW-0505">Motor protein</keyword>
<dbReference type="Gene3D" id="1.10.472.130">
    <property type="match status" value="1"/>
</dbReference>
<dbReference type="InterPro" id="IPR013594">
    <property type="entry name" value="Dynein_heavy_tail"/>
</dbReference>
<dbReference type="Pfam" id="PF18198">
    <property type="entry name" value="AAA_lid_11"/>
    <property type="match status" value="1"/>
</dbReference>
<dbReference type="InterPro" id="IPR024743">
    <property type="entry name" value="Dynein_HC_stalk"/>
</dbReference>
<dbReference type="Gene3D" id="6.10.140.1060">
    <property type="match status" value="1"/>
</dbReference>
<feature type="domain" description="Dynein heavy chain ATP-binding dynein motor region" evidence="21">
    <location>
        <begin position="2754"/>
        <end position="2788"/>
    </location>
</feature>
<feature type="domain" description="Dynein heavy chain AAA 5 extension" evidence="22">
    <location>
        <begin position="1741"/>
        <end position="1861"/>
    </location>
</feature>
<dbReference type="InterPro" id="IPR004273">
    <property type="entry name" value="Dynein_heavy_D6_P-loop"/>
</dbReference>
<dbReference type="InterPro" id="IPR042219">
    <property type="entry name" value="AAA_lid_11_sf"/>
</dbReference>
<keyword evidence="10" id="KW-0969">Cilium</keyword>
<dbReference type="GO" id="GO:0005524">
    <property type="term" value="F:ATP binding"/>
    <property type="evidence" value="ECO:0007669"/>
    <property type="project" value="UniProtKB-KW"/>
</dbReference>
<keyword evidence="9 14" id="KW-0175">Coiled coil</keyword>
<dbReference type="GO" id="GO:0005874">
    <property type="term" value="C:microtubule"/>
    <property type="evidence" value="ECO:0007669"/>
    <property type="project" value="UniProtKB-KW"/>
</dbReference>
<dbReference type="Gene3D" id="1.20.920.20">
    <property type="match status" value="1"/>
</dbReference>
<dbReference type="GO" id="GO:0097729">
    <property type="term" value="C:9+2 motile cilium"/>
    <property type="evidence" value="ECO:0007669"/>
    <property type="project" value="UniProtKB-ARBA"/>
</dbReference>
<keyword evidence="6" id="KW-0547">Nucleotide-binding</keyword>
<dbReference type="GO" id="GO:0045505">
    <property type="term" value="F:dynein intermediate chain binding"/>
    <property type="evidence" value="ECO:0007669"/>
    <property type="project" value="InterPro"/>
</dbReference>
<dbReference type="Pfam" id="PF08385">
    <property type="entry name" value="DHC_N1"/>
    <property type="match status" value="1"/>
</dbReference>
<feature type="domain" description="Dynein heavy chain ATP-binding dynein motor region" evidence="21">
    <location>
        <begin position="2789"/>
        <end position="2934"/>
    </location>
</feature>
<feature type="coiled-coil region" evidence="14">
    <location>
        <begin position="2609"/>
        <end position="2664"/>
    </location>
</feature>
<dbReference type="FunFam" id="3.20.180.20:FF:000001">
    <property type="entry name" value="Dynein axonemal heavy chain 5"/>
    <property type="match status" value="1"/>
</dbReference>
<dbReference type="Gene3D" id="3.20.180.20">
    <property type="entry name" value="Dynein heavy chain, N-terminal domain 2"/>
    <property type="match status" value="1"/>
</dbReference>
<name>A0A218U970_9PASE</name>
<dbReference type="FunFam" id="1.20.1270.280:FF:000002">
    <property type="entry name" value="Dynein heavy chain 5, axonemal"/>
    <property type="match status" value="1"/>
</dbReference>
<dbReference type="FunFam" id="1.10.8.1220:FF:000001">
    <property type="entry name" value="Dynein axonemal heavy chain 5"/>
    <property type="match status" value="1"/>
</dbReference>
<dbReference type="InterPro" id="IPR013602">
    <property type="entry name" value="Dynein_heavy_linker"/>
</dbReference>
<evidence type="ECO:0000256" key="2">
    <source>
        <dbReference type="ARBA" id="ARBA00008887"/>
    </source>
</evidence>
<feature type="domain" description="Dynein heavy chain linker" evidence="17">
    <location>
        <begin position="990"/>
        <end position="1187"/>
    </location>
</feature>
<comment type="subcellular location">
    <subcellularLocation>
        <location evidence="1">Cytoplasm</location>
        <location evidence="1">Cytoskeleton</location>
        <location evidence="1">Cilium axoneme</location>
    </subcellularLocation>
</comment>
<evidence type="ECO:0000256" key="5">
    <source>
        <dbReference type="ARBA" id="ARBA00022737"/>
    </source>
</evidence>
<reference evidence="26" key="1">
    <citation type="submission" date="2017-05" db="EMBL/GenBank/DDBJ databases">
        <title>Genome of assembly of the Bengalese finch, Lonchura striata domestica.</title>
        <authorList>
            <person name="Colquitt B.M."/>
            <person name="Brainard M.S."/>
        </authorList>
    </citation>
    <scope>NUCLEOTIDE SEQUENCE [LARGE SCALE GENOMIC DNA]</scope>
    <source>
        <strain evidence="26">White83orange57</strain>
    </source>
</reference>
<evidence type="ECO:0000256" key="14">
    <source>
        <dbReference type="SAM" id="Coils"/>
    </source>
</evidence>
<dbReference type="FunFam" id="1.10.8.720:FF:000004">
    <property type="entry name" value="Dynein heavy chain 5, axonemal"/>
    <property type="match status" value="1"/>
</dbReference>
<proteinExistence type="inferred from homology"/>
<evidence type="ECO:0000259" key="17">
    <source>
        <dbReference type="Pfam" id="PF08393"/>
    </source>
</evidence>
<feature type="domain" description="Dynein heavy chain region D6 P-loop" evidence="15">
    <location>
        <begin position="3180"/>
        <end position="3289"/>
    </location>
</feature>
<dbReference type="Gene3D" id="3.40.50.300">
    <property type="entry name" value="P-loop containing nucleotide triphosphate hydrolases"/>
    <property type="match status" value="8"/>
</dbReference>
<keyword evidence="4" id="KW-0493">Microtubule</keyword>
<dbReference type="Pfam" id="PF18199">
    <property type="entry name" value="Dynein_C"/>
    <property type="match status" value="1"/>
</dbReference>
<dbReference type="InterPro" id="IPR035706">
    <property type="entry name" value="AAA_9"/>
</dbReference>
<dbReference type="Gene3D" id="1.20.58.1120">
    <property type="match status" value="1"/>
</dbReference>
<dbReference type="InterPro" id="IPR041658">
    <property type="entry name" value="AAA_lid_11"/>
</dbReference>
<evidence type="ECO:0000256" key="12">
    <source>
        <dbReference type="ARBA" id="ARBA00023212"/>
    </source>
</evidence>
<evidence type="ECO:0000256" key="6">
    <source>
        <dbReference type="ARBA" id="ARBA00022741"/>
    </source>
</evidence>
<feature type="domain" description="Dynein heavy chain AAA lid" evidence="24">
    <location>
        <begin position="3320"/>
        <end position="3459"/>
    </location>
</feature>
<accession>A0A218U970</accession>
<dbReference type="EMBL" id="MUZQ01000607">
    <property type="protein sequence ID" value="OWK50141.1"/>
    <property type="molecule type" value="Genomic_DNA"/>
</dbReference>
<evidence type="ECO:0000313" key="27">
    <source>
        <dbReference type="Proteomes" id="UP000197619"/>
    </source>
</evidence>
<evidence type="ECO:0000259" key="16">
    <source>
        <dbReference type="Pfam" id="PF08385"/>
    </source>
</evidence>
<dbReference type="Gene3D" id="1.10.8.1220">
    <property type="match status" value="1"/>
</dbReference>
<dbReference type="GO" id="GO:0005858">
    <property type="term" value="C:axonemal dynein complex"/>
    <property type="evidence" value="ECO:0007669"/>
    <property type="project" value="TreeGrafter"/>
</dbReference>
<keyword evidence="13" id="KW-0966">Cell projection</keyword>
<dbReference type="GO" id="GO:0007018">
    <property type="term" value="P:microtubule-based movement"/>
    <property type="evidence" value="ECO:0007669"/>
    <property type="project" value="InterPro"/>
</dbReference>
<keyword evidence="7" id="KW-0067">ATP-binding</keyword>
<feature type="domain" description="Dynein heavy chain AAA module D4" evidence="20">
    <location>
        <begin position="2137"/>
        <end position="2398"/>
    </location>
</feature>
<dbReference type="Pfam" id="PF12775">
    <property type="entry name" value="AAA_7"/>
    <property type="match status" value="1"/>
</dbReference>
<dbReference type="Pfam" id="PF08393">
    <property type="entry name" value="DHC_N2"/>
    <property type="match status" value="1"/>
</dbReference>
<dbReference type="FunFam" id="1.10.8.710:FF:000003">
    <property type="entry name" value="Dynein axonemal heavy chain 5"/>
    <property type="match status" value="1"/>
</dbReference>
<evidence type="ECO:0000256" key="1">
    <source>
        <dbReference type="ARBA" id="ARBA00004430"/>
    </source>
</evidence>
<dbReference type="Pfam" id="PF03028">
    <property type="entry name" value="Dynein_heavy"/>
    <property type="match status" value="1"/>
</dbReference>
<dbReference type="Pfam" id="PF12774">
    <property type="entry name" value="AAA_6"/>
    <property type="match status" value="1"/>
</dbReference>
<dbReference type="FunFam" id="3.10.490.20:FF:000003">
    <property type="entry name" value="Dynein heavy chain 5, axonemal"/>
    <property type="match status" value="1"/>
</dbReference>
<feature type="coiled-coil region" evidence="14">
    <location>
        <begin position="2421"/>
        <end position="2455"/>
    </location>
</feature>
<evidence type="ECO:0000313" key="26">
    <source>
        <dbReference type="EMBL" id="OWK50141.1"/>
    </source>
</evidence>
<evidence type="ECO:0000256" key="4">
    <source>
        <dbReference type="ARBA" id="ARBA00022701"/>
    </source>
</evidence>
<dbReference type="Proteomes" id="UP000197619">
    <property type="component" value="Unassembled WGS sequence"/>
</dbReference>
<dbReference type="Pfam" id="PF17852">
    <property type="entry name" value="Dynein_AAA_lid"/>
    <property type="match status" value="1"/>
</dbReference>
<dbReference type="InterPro" id="IPR041228">
    <property type="entry name" value="Dynein_C"/>
</dbReference>
<evidence type="ECO:0000259" key="23">
    <source>
        <dbReference type="Pfam" id="PF17857"/>
    </source>
</evidence>
<dbReference type="InterPro" id="IPR026983">
    <property type="entry name" value="DHC"/>
</dbReference>
<dbReference type="PANTHER" id="PTHR46532">
    <property type="entry name" value="MALE FERTILITY FACTOR KL5"/>
    <property type="match status" value="1"/>
</dbReference>
<dbReference type="Pfam" id="PF17857">
    <property type="entry name" value="AAA_lid_1"/>
    <property type="match status" value="1"/>
</dbReference>
<dbReference type="Gene3D" id="3.10.490.20">
    <property type="match status" value="1"/>
</dbReference>
<evidence type="ECO:0000256" key="10">
    <source>
        <dbReference type="ARBA" id="ARBA00023069"/>
    </source>
</evidence>
<dbReference type="InterPro" id="IPR041466">
    <property type="entry name" value="Dynein_AAA5_ext"/>
</dbReference>
<feature type="domain" description="Dynein heavy chain hydrolytic ATP-binding dynein motor region" evidence="18">
    <location>
        <begin position="1398"/>
        <end position="1645"/>
    </location>
</feature>
<dbReference type="Gene3D" id="1.10.287.2620">
    <property type="match status" value="1"/>
</dbReference>
<feature type="domain" description="Dynein heavy chain C-terminal" evidence="25">
    <location>
        <begin position="3466"/>
        <end position="3740"/>
    </location>
</feature>
<evidence type="ECO:0000256" key="7">
    <source>
        <dbReference type="ARBA" id="ARBA00022840"/>
    </source>
</evidence>
<comment type="caution">
    <text evidence="26">The sequence shown here is derived from an EMBL/GenBank/DDBJ whole genome shotgun (WGS) entry which is preliminary data.</text>
</comment>
<dbReference type="FunFam" id="3.40.50.300:FF:000320">
    <property type="entry name" value="Dynein, axonemal, heavy chain 5"/>
    <property type="match status" value="1"/>
</dbReference>
<dbReference type="InterPro" id="IPR043160">
    <property type="entry name" value="Dynein_C_barrel"/>
</dbReference>
<dbReference type="FunFam" id="1.10.287.2620:FF:000003">
    <property type="entry name" value="Dynein, axonemal, heavy chain 5"/>
    <property type="match status" value="1"/>
</dbReference>
<gene>
    <name evidence="26" type="primary">DNAH8_0</name>
    <name evidence="26" type="ORF">RLOC_00009384</name>
</gene>
<evidence type="ECO:0000259" key="15">
    <source>
        <dbReference type="Pfam" id="PF03028"/>
    </source>
</evidence>
<evidence type="ECO:0000259" key="19">
    <source>
        <dbReference type="Pfam" id="PF12777"/>
    </source>
</evidence>
<keyword evidence="8" id="KW-0243">Dynein</keyword>
<dbReference type="FunFam" id="1.20.920.20:FF:000058">
    <property type="entry name" value="Uncharacterized protein"/>
    <property type="match status" value="1"/>
</dbReference>
<dbReference type="InterPro" id="IPR041589">
    <property type="entry name" value="DNAH3_AAA_lid_1"/>
</dbReference>
<organism evidence="26 27">
    <name type="scientific">Lonchura striata</name>
    <name type="common">white-rumped munia</name>
    <dbReference type="NCBI Taxonomy" id="40157"/>
    <lineage>
        <taxon>Eukaryota</taxon>
        <taxon>Metazoa</taxon>
        <taxon>Chordata</taxon>
        <taxon>Craniata</taxon>
        <taxon>Vertebrata</taxon>
        <taxon>Euteleostomi</taxon>
        <taxon>Archelosauria</taxon>
        <taxon>Archosauria</taxon>
        <taxon>Dinosauria</taxon>
        <taxon>Saurischia</taxon>
        <taxon>Theropoda</taxon>
        <taxon>Coelurosauria</taxon>
        <taxon>Aves</taxon>
        <taxon>Neognathae</taxon>
        <taxon>Neoaves</taxon>
        <taxon>Telluraves</taxon>
        <taxon>Australaves</taxon>
        <taxon>Passeriformes</taxon>
        <taxon>Passeroidea</taxon>
        <taxon>Estrildidae</taxon>
        <taxon>Estrildinae</taxon>
        <taxon>Lonchura</taxon>
    </lineage>
</organism>
<keyword evidence="12" id="KW-0206">Cytoskeleton</keyword>
<dbReference type="Pfam" id="PF12781">
    <property type="entry name" value="AAA_9"/>
    <property type="match status" value="2"/>
</dbReference>
<feature type="domain" description="Dynein heavy chain tail" evidence="16">
    <location>
        <begin position="312"/>
        <end position="602"/>
    </location>
</feature>
<dbReference type="STRING" id="299123.ENSLSDP00000010323"/>
<feature type="domain" description="Dynein heavy chain coiled coil stalk" evidence="19">
    <location>
        <begin position="2413"/>
        <end position="2603"/>
    </location>
</feature>
<dbReference type="Pfam" id="PF12777">
    <property type="entry name" value="MT"/>
    <property type="match status" value="2"/>
</dbReference>
<feature type="domain" description="Dynein heavy chain 3 AAA+ lid" evidence="23">
    <location>
        <begin position="2046"/>
        <end position="2093"/>
    </location>
</feature>
<comment type="similarity">
    <text evidence="2">Belongs to the dynein heavy chain family.</text>
</comment>
<keyword evidence="3" id="KW-0963">Cytoplasm</keyword>
<dbReference type="InterPro" id="IPR042228">
    <property type="entry name" value="Dynein_linker_3"/>
</dbReference>
<dbReference type="InterPro" id="IPR027417">
    <property type="entry name" value="P-loop_NTPase"/>
</dbReference>
<dbReference type="GO" id="GO:0008569">
    <property type="term" value="F:minus-end-directed microtubule motor activity"/>
    <property type="evidence" value="ECO:0007669"/>
    <property type="project" value="InterPro"/>
</dbReference>
<dbReference type="Gene3D" id="1.10.8.720">
    <property type="entry name" value="Region D6 of dynein motor"/>
    <property type="match status" value="1"/>
</dbReference>
<evidence type="ECO:0000259" key="24">
    <source>
        <dbReference type="Pfam" id="PF18198"/>
    </source>
</evidence>
<evidence type="ECO:0000256" key="3">
    <source>
        <dbReference type="ARBA" id="ARBA00022490"/>
    </source>
</evidence>
<keyword evidence="27" id="KW-1185">Reference proteome</keyword>
<dbReference type="Gene3D" id="1.20.920.30">
    <property type="match status" value="1"/>
</dbReference>
<evidence type="ECO:0000259" key="21">
    <source>
        <dbReference type="Pfam" id="PF12781"/>
    </source>
</evidence>
<dbReference type="GO" id="GO:0051959">
    <property type="term" value="F:dynein light intermediate chain binding"/>
    <property type="evidence" value="ECO:0007669"/>
    <property type="project" value="InterPro"/>
</dbReference>
<dbReference type="FunFam" id="1.10.472.130:FF:000009">
    <property type="entry name" value="Dynein heavy chain 5, axonemal"/>
    <property type="match status" value="1"/>
</dbReference>
<feature type="coiled-coil region" evidence="14">
    <location>
        <begin position="707"/>
        <end position="734"/>
    </location>
</feature>
<evidence type="ECO:0000259" key="20">
    <source>
        <dbReference type="Pfam" id="PF12780"/>
    </source>
</evidence>
<sequence>MFYYQDVEVMDTEYFGIPGIGLNSHLTKKKKLKVFVTEGKEVALTGVCIFFIRSSFSKPVTTENIYQEVNFNMLDIGRDGLLKSVEQLISEIFIPALQTMDSGWVEPQQVPNIKQDFLRALEAFVSALSGTQQSLLEKVLAENDQLRKEADDLGPRAELDYWKKKLSKFHYLMEQLKSPDVKAVLGVLTAAKSKLLKKWRALDIQITDAANEAKDNVKYLYSLEKYYDPLYNGDPVSMLDAIPGLINAIKMIQSLSQYYNTSEKISSLFVKVTNQMITACKTYIANNGTATIWNQPQERVVEKLQAAIRLKQSIVDNMKNKHYDFLDQRKTDFDQDYEEFCRDINDLHDQLRRFMDITFESILNTERALSMLQKFERLQIPNLGIDEKYQKIFQNYGHDIETVCKIYTRHKKDPPLARNLPPIAGKILWARHLFHRIKEPMVTFQRHPSVLQTPDGKSIIHNYNKIAKVLVKFEVIYHREWLQQIELTKRGLQATLLVKAPETGELFVNFDPQILILIREIDCMAHMCLEIPPFASVIQQQRDWYKKIVNNLHVMLAEYKRIKLKIQHPFEKLIAPQLVDVDNAIQPGLMLLNWTSLNIEKYINTVFSKLAGLELLLDRVNDLVEFRIDAVLQEMSEVTLCMLPEDEPQSCEEFLQKTKQLCIKGSRTLHLQSSLVEAAVNDLINMLLDTKEQFSKEDEKSIVPSGEKRAKNTAKSKRMDLEKLEEEANELLSYFNDRNIDTLLKVTRHTLETIRKRIHASSTINFLDSVSDAASLSSSDAVQSQSYFKNVSENKEIIKLVSLLSSAINSTKGEVLTALERFSCYHHIWQRDKEETIDKFMVGNPLLYEFESEILHFQDLDLKINSEPEYVCVGAIALYTADLKLALRSETKAWMTLLGCHCNKKYRTQMEAILTFIEETGKKLNRSITDLDDIRIAMSALKEIRELQISIDSQIGPIENRCDNLFRKYITCTGGEDLFGLPVTRCPHLLEIKKQLNLLQKLYNLYNSVIDTISGYYDILWLELDIEKINSELMEFQNRCCKLPCAVKEWQPFLDLLKTIEDFSDCCPLLENMSSKAMMPRHWNQIMDLTEHRFDVESETFKLRNIMEAPLLRYKEEIEDICLSAVKERDIEQKLKQVIAEWDNKMFVFANFKTRGELLLRGDSTSETIAALEDSLMILGSLMNNRYLEKKRLLFPRFFFVSDPALLEILGQASNSHNIQAHLLNVFDNIKNVKFHERIYDRILSFSSREGETVELTRPVMAEGNVEVWLSSLLKESQLSLHQVIRQAAMDIQETSFEITEFLSTYPAQVGLLGIQMIWTRDSEEALTLAKQDKKVMRKTNQFFLDLLNMLIDMATKDLSPFERVKYETLITIHVHQRDIFDGLEVLDLILKLSCPSLAQSGSWGCFDEFNRIDLSVLSVAAQQIAIVLTCKKKRKKRFIFTDGDNVEMNPEFGIFLTMNPGYAGRQELPENLKINFRSVAMMVPDRQIIIRVKLASCGFIANVVLARKFFTLYKLCEEQLSKQVHYDFGLRNILSVLRTLGAAKRANPTDTESTIVMRVLRDMNLSKLIDEDEPLFLSLIDDLFPDIQLDKAGYPELEAAIDKQVEESGLVCHPPWKLKVIQLFETQRVRHGLMTLGPSGAGKTTCIHTLMKAMTGDHIWIVLDGPVDAIWIENLNSVLDDNRTLTLANGDRIPMAPNCKIVFEPHNIDNASPATVSRNGMVFMSSSVLTWSPILEAEILRQLYSSSFPDLYRFSIQSLHCKTEMLEAFVIMQSINMLQGLIPPKEQGGELTPKYLERLYIFSLMWSIGALLELEDRCKMEYWLRKHATVKLDLPCIPEASEDTMFDYYVASDGTWMHWNTHVEEYVYPTSGTPEYDSILVPNVDNVRMDFLIGTIAKQGKRTIESYVDKHMGTTYGPPAGKKMTVFIDDVNMPIINEWGDQVTNEIVRQLMEQKGLYNLEKPGEFTNIMDIQFLAAMIHPGGGCNDIPQRLKRQFSVFNCTLPSNSSIDKIFGVIGEGHYCSERGFSDDVKETVAKLVPLTRRLWQITKLKMLPTPAKFHYVFNLRDLSRIWQGMLNATSEVISEPQVKIRNEKPEEDNLDIPKVYEPISSFHQLRNRLNNFLQTYNENVRGTGMDMVFFEDAMVHLVKISRVIRTPRGHALLVGVGGSGKQSLTRLTSFIAGYDTFQIMLTRSYNTLNLMEDLKLLYRTAGLQGKGTCFLFTDNEIKDESFLEYLNNVLSSGEVSNLFARDEVDEIISDLIPSFKKEHPRRPPTSEALYDYFMARVHQNLHVVLCFSPVGEKFRNRALKFPALISGCTIDWFSRWPKDALVAVSEHFLSSFDMDCTADTKMEIVQCMGSFQDGVAEKCSDYFQRYRHSTHVTPKSYLTFIQGYKTTYKEKHAEVQILSNRINTGLEKLKEASESVAALSRELEVKEKELQIANEKSDMVLKEVTVKTQAAENVKGDVQKVKDKAQAIVDSITVDKAIAEEKLEAAKPALEEAEAALQTIKPADIATVRTLGRPPHLIMRIMDCVLLLFQRKVNPVKIDQEKRCTVPSWQESLKLMTTGNFLQSLQKDTINEEVVELLSPYFEMVDYNIETAKRANLAIQEKRLTSAMLDLQKAQEELGAKQEELYIVQAEYENAMREKQTLLEDAERCRHKMQTASSLISGLAGEKERWTEQSKEFAMQTKRLVGDVLLATAFLSYSGPFNQEFRSLLLNDWQKEMKSRKIPFRNNLNLIEMLTDAPTISEWNLQGLPNDDLSIQNGIIVTKASRYPLLIDPQTQEDIGEELDPALDNILERNIIKIGSANKVKVGDKEVDVMNGFKLYITTKLPNPCYSPEISAQTSIIDFTVTMKGLENQLLGRVILTEKQELEKERTDLIEDVTMNKRRIKDLEDNLLFRLTSTKSSLADDETLVIVLSNTKKTAEEITQKLQTSAETEVQINSAREEYRPVATRGSILYFLITEMSMVNVMYQTSLRQFLGLFDRSLARSTKSPITSKRVTNIIEYMTYEVFKHTARGLYEEHKFLFTLLLTLKIDIQRNRVKHEEFLTLIKGGASLDLKVCPPKPAKWILDMTWLNLVELSKLEQFSDILDQISREEKQWKIWFDSKNPEEESVPSGYGQSLDCFRHLLLIRSWCPDRTIAQARKYITDTMGEKYAEGVILDLEKTWEESDPRTPLICFLSMGSDPTDSIIALGKRLKIETYCVSMGQGQGIHARKLLQQTMAHGGWALLQNCHLGLDFLHELMDTVIETENVHESFRLWITTDIHKQFPITLLQMSIKFTNEPPQGLRAGLKRTYSGVNQDLLDASKMVQWKPLLYAVAFLHSTIQERCKFGSLGWNIPYEFNQADFNAAVQFVQNHLNRMDTKKGICWSTVRYMIGEIQYGGRVTDDFDKRLMNTFVKIWFSENTFSQEFSFYKGYSIPRCTMVDQYLQYIQSLPAYDTPEVFGLHPNADITYQTKVSRDVLDTILSIQPKDSSGGGGETREAVVATVADDMLEKLPADYVPFEEIEQMQRVISLVRSTLTDLKLAIDGTIVMSENLRDALDCMYDGRIPASWEKASWPSSTLGFWFTELLERNHQFYKWIFESRPNCFWMTGFFNPQGFLTAVRQEITRANKGWALDSVVLCNEVTKWMKDDITSPPSEGVYVYGLYLEGAGWDRRNMRLAESKPKVLFELMPVIRIYAENNTAKDPRLYSCPVYKKSSRTDLNYIAAMDLKTRQPPEHWVLRGVALLCDVK</sequence>
<feature type="domain" description="Dynein heavy chain coiled coil stalk" evidence="19">
    <location>
        <begin position="2605"/>
        <end position="2724"/>
    </location>
</feature>
<dbReference type="Gene3D" id="1.10.8.710">
    <property type="match status" value="1"/>
</dbReference>
<evidence type="ECO:0000259" key="18">
    <source>
        <dbReference type="Pfam" id="PF12774"/>
    </source>
</evidence>